<protein>
    <submittedName>
        <fullName evidence="1">Uncharacterized protein</fullName>
    </submittedName>
</protein>
<dbReference type="EnsemblPlants" id="OGLUM04G03400.1">
    <property type="protein sequence ID" value="OGLUM04G03400.1"/>
    <property type="gene ID" value="OGLUM04G03400"/>
</dbReference>
<reference evidence="1" key="2">
    <citation type="submission" date="2018-05" db="EMBL/GenBank/DDBJ databases">
        <title>OgluRS3 (Oryza glumaepatula Reference Sequence Version 3).</title>
        <authorList>
            <person name="Zhang J."/>
            <person name="Kudrna D."/>
            <person name="Lee S."/>
            <person name="Talag J."/>
            <person name="Welchert J."/>
            <person name="Wing R.A."/>
        </authorList>
    </citation>
    <scope>NUCLEOTIDE SEQUENCE [LARGE SCALE GENOMIC DNA]</scope>
</reference>
<dbReference type="eggNOG" id="ENOG502R629">
    <property type="taxonomic scope" value="Eukaryota"/>
</dbReference>
<keyword evidence="2" id="KW-1185">Reference proteome</keyword>
<evidence type="ECO:0000313" key="2">
    <source>
        <dbReference type="Proteomes" id="UP000026961"/>
    </source>
</evidence>
<evidence type="ECO:0000313" key="1">
    <source>
        <dbReference type="EnsemblPlants" id="OGLUM04G03400.1"/>
    </source>
</evidence>
<dbReference type="AlphaFoldDB" id="A0A0D9ZHG0"/>
<name>A0A0D9ZHG0_9ORYZ</name>
<reference evidence="1" key="1">
    <citation type="submission" date="2015-04" db="UniProtKB">
        <authorList>
            <consortium name="EnsemblPlants"/>
        </authorList>
    </citation>
    <scope>IDENTIFICATION</scope>
</reference>
<accession>A0A0D9ZHG0</accession>
<proteinExistence type="predicted"/>
<dbReference type="HOGENOM" id="CLU_1698245_0_0_1"/>
<sequence length="155" mass="16863">MVVVLHGADHPRCHVELCSILHAHVYPTGSIEHQIGDLICDILIYGCGPIWVIKVSRWNCHGIKCSSLSFHVKKKPAIGVICGKESAAELHSRGQRLCDQDGVCWVLESFPADSRASCSSNHKIPGVEHAGIGCTSCSWIPYLSIGGISERKYTS</sequence>
<dbReference type="Gramene" id="OGLUM04G03400.1">
    <property type="protein sequence ID" value="OGLUM04G03400.1"/>
    <property type="gene ID" value="OGLUM04G03400"/>
</dbReference>
<dbReference type="Proteomes" id="UP000026961">
    <property type="component" value="Chromosome 4"/>
</dbReference>
<organism evidence="1">
    <name type="scientific">Oryza glumipatula</name>
    <dbReference type="NCBI Taxonomy" id="40148"/>
    <lineage>
        <taxon>Eukaryota</taxon>
        <taxon>Viridiplantae</taxon>
        <taxon>Streptophyta</taxon>
        <taxon>Embryophyta</taxon>
        <taxon>Tracheophyta</taxon>
        <taxon>Spermatophyta</taxon>
        <taxon>Magnoliopsida</taxon>
        <taxon>Liliopsida</taxon>
        <taxon>Poales</taxon>
        <taxon>Poaceae</taxon>
        <taxon>BOP clade</taxon>
        <taxon>Oryzoideae</taxon>
        <taxon>Oryzeae</taxon>
        <taxon>Oryzinae</taxon>
        <taxon>Oryza</taxon>
    </lineage>
</organism>